<accession>A0A5B1CCF7</accession>
<dbReference type="SUPFAM" id="SSF52833">
    <property type="entry name" value="Thioredoxin-like"/>
    <property type="match status" value="1"/>
</dbReference>
<proteinExistence type="predicted"/>
<dbReference type="Pfam" id="PF09865">
    <property type="entry name" value="DUF2092"/>
    <property type="match status" value="1"/>
</dbReference>
<evidence type="ECO:0000313" key="2">
    <source>
        <dbReference type="EMBL" id="KAA1258858.1"/>
    </source>
</evidence>
<dbReference type="InterPro" id="IPR050553">
    <property type="entry name" value="Thioredoxin_ResA/DsbE_sf"/>
</dbReference>
<dbReference type="GO" id="GO:0016491">
    <property type="term" value="F:oxidoreductase activity"/>
    <property type="evidence" value="ECO:0007669"/>
    <property type="project" value="InterPro"/>
</dbReference>
<dbReference type="Gene3D" id="3.40.30.10">
    <property type="entry name" value="Glutaredoxin"/>
    <property type="match status" value="1"/>
</dbReference>
<dbReference type="InterPro" id="IPR000866">
    <property type="entry name" value="AhpC/TSA"/>
</dbReference>
<keyword evidence="3" id="KW-1185">Reference proteome</keyword>
<sequence>MSGLNFMHRTTTTFLYFAILLLIPAGVVQGDEAKPKPKKSSEKDFSIQITEEVRAALMPLIDSIRDAKVSRATVRMLTDSVMSGEVVESREATFQIAAKNPGKFTVYLKEPEQRTRVYCDGKQMVAAMAPDAFFRLPNAVSIQKAVTALTVPLGPYPEPVLALTMAGCDPSITFVAAMKSIEVVDRKPFKGKIPAIHLHGVQADAVTWDLWVSDDEKDPQPLRLLIDMTPMLAASDQVHVPAGFSYQVRYDFLTWRVKGDLKDNLFTFKPAKGATEYESLEDYFQQIAGSKGYHPLLGQPAPRFKTQTVDQRKFDLKSLKGRVVVVDFWTTTCKACLAGMPTVKKVTDRYSKKGVVLLEINTGQDLETVQDFLKDTGIEMNILMDEEGKIADGFIADAIPQTVLIGKDGLVESVHLGFAGEEALEKRLTDELDVLTVGGRIASGKPAKATKSKSKKD</sequence>
<dbReference type="EMBL" id="VRLW01000001">
    <property type="protein sequence ID" value="KAA1258858.1"/>
    <property type="molecule type" value="Genomic_DNA"/>
</dbReference>
<dbReference type="PANTHER" id="PTHR42852">
    <property type="entry name" value="THIOL:DISULFIDE INTERCHANGE PROTEIN DSBE"/>
    <property type="match status" value="1"/>
</dbReference>
<comment type="caution">
    <text evidence="2">The sequence shown here is derived from an EMBL/GenBank/DDBJ whole genome shotgun (WGS) entry which is preliminary data.</text>
</comment>
<reference evidence="2 3" key="1">
    <citation type="submission" date="2019-08" db="EMBL/GenBank/DDBJ databases">
        <title>Deep-cultivation of Planctomycetes and their phenomic and genomic characterization uncovers novel biology.</title>
        <authorList>
            <person name="Wiegand S."/>
            <person name="Jogler M."/>
            <person name="Boedeker C."/>
            <person name="Pinto D."/>
            <person name="Vollmers J."/>
            <person name="Rivas-Marin E."/>
            <person name="Kohn T."/>
            <person name="Peeters S.H."/>
            <person name="Heuer A."/>
            <person name="Rast P."/>
            <person name="Oberbeckmann S."/>
            <person name="Bunk B."/>
            <person name="Jeske O."/>
            <person name="Meyerdierks A."/>
            <person name="Storesund J.E."/>
            <person name="Kallscheuer N."/>
            <person name="Luecker S."/>
            <person name="Lage O.M."/>
            <person name="Pohl T."/>
            <person name="Merkel B.J."/>
            <person name="Hornburger P."/>
            <person name="Mueller R.-W."/>
            <person name="Bruemmer F."/>
            <person name="Labrenz M."/>
            <person name="Spormann A.M."/>
            <person name="Op Den Camp H."/>
            <person name="Overmann J."/>
            <person name="Amann R."/>
            <person name="Jetten M.S.M."/>
            <person name="Mascher T."/>
            <person name="Medema M.H."/>
            <person name="Devos D.P."/>
            <person name="Kaster A.-K."/>
            <person name="Ovreas L."/>
            <person name="Rohde M."/>
            <person name="Galperin M.Y."/>
            <person name="Jogler C."/>
        </authorList>
    </citation>
    <scope>NUCLEOTIDE SEQUENCE [LARGE SCALE GENOMIC DNA]</scope>
    <source>
        <strain evidence="2 3">LF1</strain>
    </source>
</reference>
<protein>
    <submittedName>
        <fullName evidence="2">Thiol-disulfide oxidoreductase ResA</fullName>
    </submittedName>
</protein>
<gene>
    <name evidence="2" type="primary">resA_1</name>
    <name evidence="2" type="ORF">LF1_13820</name>
</gene>
<dbReference type="InterPro" id="IPR036249">
    <property type="entry name" value="Thioredoxin-like_sf"/>
</dbReference>
<dbReference type="InterPro" id="IPR013766">
    <property type="entry name" value="Thioredoxin_domain"/>
</dbReference>
<dbReference type="InterPro" id="IPR019207">
    <property type="entry name" value="DUF2092"/>
</dbReference>
<dbReference type="GO" id="GO:0016209">
    <property type="term" value="F:antioxidant activity"/>
    <property type="evidence" value="ECO:0007669"/>
    <property type="project" value="InterPro"/>
</dbReference>
<feature type="domain" description="Thioredoxin" evidence="1">
    <location>
        <begin position="295"/>
        <end position="433"/>
    </location>
</feature>
<dbReference type="CDD" id="cd02966">
    <property type="entry name" value="TlpA_like_family"/>
    <property type="match status" value="1"/>
</dbReference>
<dbReference type="OrthoDB" id="261881at2"/>
<evidence type="ECO:0000259" key="1">
    <source>
        <dbReference type="PROSITE" id="PS51352"/>
    </source>
</evidence>
<evidence type="ECO:0000313" key="3">
    <source>
        <dbReference type="Proteomes" id="UP000322699"/>
    </source>
</evidence>
<dbReference type="PANTHER" id="PTHR42852:SF17">
    <property type="entry name" value="THIOREDOXIN-LIKE PROTEIN HI_1115"/>
    <property type="match status" value="1"/>
</dbReference>
<organism evidence="2 3">
    <name type="scientific">Rubripirellula obstinata</name>
    <dbReference type="NCBI Taxonomy" id="406547"/>
    <lineage>
        <taxon>Bacteria</taxon>
        <taxon>Pseudomonadati</taxon>
        <taxon>Planctomycetota</taxon>
        <taxon>Planctomycetia</taxon>
        <taxon>Pirellulales</taxon>
        <taxon>Pirellulaceae</taxon>
        <taxon>Rubripirellula</taxon>
    </lineage>
</organism>
<dbReference type="PROSITE" id="PS51352">
    <property type="entry name" value="THIOREDOXIN_2"/>
    <property type="match status" value="1"/>
</dbReference>
<dbReference type="Pfam" id="PF00578">
    <property type="entry name" value="AhpC-TSA"/>
    <property type="match status" value="1"/>
</dbReference>
<dbReference type="Proteomes" id="UP000322699">
    <property type="component" value="Unassembled WGS sequence"/>
</dbReference>
<dbReference type="AlphaFoldDB" id="A0A5B1CCF7"/>
<name>A0A5B1CCF7_9BACT</name>